<dbReference type="EC" id="2.3.1.225" evidence="7"/>
<comment type="subcellular location">
    <subcellularLocation>
        <location evidence="1">Membrane</location>
        <topology evidence="1">Multi-pass membrane protein</topology>
    </subcellularLocation>
</comment>
<feature type="compositionally biased region" description="Polar residues" evidence="8">
    <location>
        <begin position="300"/>
        <end position="318"/>
    </location>
</feature>
<organism evidence="10">
    <name type="scientific">Hemiselmis andersenii</name>
    <name type="common">Cryptophyte alga</name>
    <dbReference type="NCBI Taxonomy" id="464988"/>
    <lineage>
        <taxon>Eukaryota</taxon>
        <taxon>Cryptophyceae</taxon>
        <taxon>Cryptomonadales</taxon>
        <taxon>Hemiselmidaceae</taxon>
        <taxon>Hemiselmis</taxon>
    </lineage>
</organism>
<feature type="region of interest" description="Disordered" evidence="8">
    <location>
        <begin position="418"/>
        <end position="445"/>
    </location>
</feature>
<feature type="region of interest" description="Disordered" evidence="8">
    <location>
        <begin position="270"/>
        <end position="355"/>
    </location>
</feature>
<reference evidence="10" key="1">
    <citation type="submission" date="2021-01" db="EMBL/GenBank/DDBJ databases">
        <authorList>
            <person name="Corre E."/>
            <person name="Pelletier E."/>
            <person name="Niang G."/>
            <person name="Scheremetjew M."/>
            <person name="Finn R."/>
            <person name="Kale V."/>
            <person name="Holt S."/>
            <person name="Cochrane G."/>
            <person name="Meng A."/>
            <person name="Brown T."/>
            <person name="Cohen L."/>
        </authorList>
    </citation>
    <scope>NUCLEOTIDE SEQUENCE</scope>
    <source>
        <strain evidence="10">CCMP644</strain>
    </source>
</reference>
<evidence type="ECO:0000256" key="2">
    <source>
        <dbReference type="ARBA" id="ARBA00022679"/>
    </source>
</evidence>
<proteinExistence type="inferred from homology"/>
<feature type="compositionally biased region" description="Polar residues" evidence="8">
    <location>
        <begin position="434"/>
        <end position="445"/>
    </location>
</feature>
<feature type="transmembrane region" description="Helical" evidence="7">
    <location>
        <begin position="35"/>
        <end position="55"/>
    </location>
</feature>
<comment type="domain">
    <text evidence="7">The DHHC domain is required for palmitoyltransferase activity.</text>
</comment>
<evidence type="ECO:0000256" key="8">
    <source>
        <dbReference type="SAM" id="MobiDB-lite"/>
    </source>
</evidence>
<dbReference type="PANTHER" id="PTHR22883">
    <property type="entry name" value="ZINC FINGER DHHC DOMAIN CONTAINING PROTEIN"/>
    <property type="match status" value="1"/>
</dbReference>
<keyword evidence="6 7" id="KW-0012">Acyltransferase</keyword>
<comment type="catalytic activity">
    <reaction evidence="7">
        <text>L-cysteinyl-[protein] + hexadecanoyl-CoA = S-hexadecanoyl-L-cysteinyl-[protein] + CoA</text>
        <dbReference type="Rhea" id="RHEA:36683"/>
        <dbReference type="Rhea" id="RHEA-COMP:10131"/>
        <dbReference type="Rhea" id="RHEA-COMP:11032"/>
        <dbReference type="ChEBI" id="CHEBI:29950"/>
        <dbReference type="ChEBI" id="CHEBI:57287"/>
        <dbReference type="ChEBI" id="CHEBI:57379"/>
        <dbReference type="ChEBI" id="CHEBI:74151"/>
        <dbReference type="EC" id="2.3.1.225"/>
    </reaction>
</comment>
<protein>
    <recommendedName>
        <fullName evidence="7">Palmitoyltransferase</fullName>
        <ecNumber evidence="7">2.3.1.225</ecNumber>
    </recommendedName>
</protein>
<dbReference type="InterPro" id="IPR001594">
    <property type="entry name" value="Palmitoyltrfase_DHHC"/>
</dbReference>
<evidence type="ECO:0000256" key="7">
    <source>
        <dbReference type="RuleBase" id="RU079119"/>
    </source>
</evidence>
<evidence type="ECO:0000313" key="10">
    <source>
        <dbReference type="EMBL" id="CAD8961854.1"/>
    </source>
</evidence>
<sequence length="445" mass="47851">MGYANVGAICFTCVLAIVSVGSGVPRVIELLGDGAAAGILVLYFLIVLQMLIAYWRVCQVSPGRPVEIFGQIDTSGDAQRPIVAVNGKELKVCYKCKSYKPDRCHHCSDCEQCTLRMDHHCPWVNNCIGFRNYKYFFLFLTYSTLACSFTIGILIWLIVTRGYDWFSAWDIVYTITCACVGIFLCGAVGLLVYHSILMTSNQTTIEQLKQIHASTFSIGCFTNIQQVLGSSPVTWCCPCVWGVSEDFDGVQWDHPKERLSGIVSSPPFSPHATSAINHNGGSVESRDSNSHGTLYPPYGPSTSHQNGTSSTSYNTNHPLSLVGLGFPESSSNQGQQAQQHTSTLSYEPGWQHAPGEGLVRQVKVNPPDREEPRPPPRAVAYSINPPMVSQESGQGIAGEAQLVPGDASFVFGGAGGVQSTSSTGNGTAVHGAGWSTSPAAPATLN</sequence>
<keyword evidence="4 7" id="KW-1133">Transmembrane helix</keyword>
<keyword evidence="3 7" id="KW-0812">Transmembrane</keyword>
<dbReference type="GO" id="GO:0019706">
    <property type="term" value="F:protein-cysteine S-palmitoyltransferase activity"/>
    <property type="evidence" value="ECO:0007669"/>
    <property type="project" value="UniProtKB-EC"/>
</dbReference>
<comment type="similarity">
    <text evidence="7">Belongs to the DHHC palmitoyltransferase family.</text>
</comment>
<dbReference type="EMBL" id="HBFX01025198">
    <property type="protein sequence ID" value="CAD8961854.1"/>
    <property type="molecule type" value="Transcribed_RNA"/>
</dbReference>
<keyword evidence="5 7" id="KW-0472">Membrane</keyword>
<feature type="compositionally biased region" description="Polar residues" evidence="8">
    <location>
        <begin position="328"/>
        <end position="345"/>
    </location>
</feature>
<dbReference type="GO" id="GO:0016020">
    <property type="term" value="C:membrane"/>
    <property type="evidence" value="ECO:0007669"/>
    <property type="project" value="UniProtKB-SubCell"/>
</dbReference>
<evidence type="ECO:0000256" key="5">
    <source>
        <dbReference type="ARBA" id="ARBA00023136"/>
    </source>
</evidence>
<dbReference type="Pfam" id="PF01529">
    <property type="entry name" value="DHHC"/>
    <property type="match status" value="1"/>
</dbReference>
<dbReference type="AlphaFoldDB" id="A0A7S1H2W7"/>
<evidence type="ECO:0000256" key="3">
    <source>
        <dbReference type="ARBA" id="ARBA00022692"/>
    </source>
</evidence>
<dbReference type="GO" id="GO:0006612">
    <property type="term" value="P:protein targeting to membrane"/>
    <property type="evidence" value="ECO:0007669"/>
    <property type="project" value="TreeGrafter"/>
</dbReference>
<dbReference type="InterPro" id="IPR039859">
    <property type="entry name" value="PFA4/ZDH16/20/ERF2-like"/>
</dbReference>
<evidence type="ECO:0000256" key="1">
    <source>
        <dbReference type="ARBA" id="ARBA00004141"/>
    </source>
</evidence>
<evidence type="ECO:0000256" key="4">
    <source>
        <dbReference type="ARBA" id="ARBA00022989"/>
    </source>
</evidence>
<accession>A0A7S1H2W7</accession>
<feature type="transmembrane region" description="Helical" evidence="7">
    <location>
        <begin position="135"/>
        <end position="159"/>
    </location>
</feature>
<name>A0A7S1H2W7_HEMAN</name>
<feature type="transmembrane region" description="Helical" evidence="7">
    <location>
        <begin position="171"/>
        <end position="193"/>
    </location>
</feature>
<evidence type="ECO:0000256" key="6">
    <source>
        <dbReference type="ARBA" id="ARBA00023315"/>
    </source>
</evidence>
<evidence type="ECO:0000259" key="9">
    <source>
        <dbReference type="Pfam" id="PF01529"/>
    </source>
</evidence>
<dbReference type="PROSITE" id="PS50216">
    <property type="entry name" value="DHHC"/>
    <property type="match status" value="1"/>
</dbReference>
<dbReference type="GO" id="GO:0005783">
    <property type="term" value="C:endoplasmic reticulum"/>
    <property type="evidence" value="ECO:0007669"/>
    <property type="project" value="TreeGrafter"/>
</dbReference>
<keyword evidence="2 7" id="KW-0808">Transferase</keyword>
<dbReference type="GO" id="GO:0005794">
    <property type="term" value="C:Golgi apparatus"/>
    <property type="evidence" value="ECO:0007669"/>
    <property type="project" value="TreeGrafter"/>
</dbReference>
<feature type="compositionally biased region" description="Polar residues" evidence="8">
    <location>
        <begin position="271"/>
        <end position="282"/>
    </location>
</feature>
<gene>
    <name evidence="10" type="ORF">HAND00432_LOCUS15364</name>
</gene>
<feature type="domain" description="Palmitoyltransferase DHHC" evidence="9">
    <location>
        <begin position="88"/>
        <end position="210"/>
    </location>
</feature>